<dbReference type="InterPro" id="IPR002052">
    <property type="entry name" value="DNA_methylase_N6_adenine_CS"/>
</dbReference>
<dbReference type="GO" id="GO:0008168">
    <property type="term" value="F:methyltransferase activity"/>
    <property type="evidence" value="ECO:0007669"/>
    <property type="project" value="UniProtKB-KW"/>
</dbReference>
<keyword evidence="2" id="KW-1185">Reference proteome</keyword>
<keyword evidence="1" id="KW-0489">Methyltransferase</keyword>
<keyword evidence="1" id="KW-0808">Transferase</keyword>
<dbReference type="GO" id="GO:0003676">
    <property type="term" value="F:nucleic acid binding"/>
    <property type="evidence" value="ECO:0007669"/>
    <property type="project" value="InterPro"/>
</dbReference>
<dbReference type="EMBL" id="CP024785">
    <property type="protein sequence ID" value="AUB34893.1"/>
    <property type="molecule type" value="Genomic_DNA"/>
</dbReference>
<dbReference type="GO" id="GO:0032259">
    <property type="term" value="P:methylation"/>
    <property type="evidence" value="ECO:0007669"/>
    <property type="project" value="UniProtKB-KW"/>
</dbReference>
<dbReference type="PROSITE" id="PS00092">
    <property type="entry name" value="N6_MTASE"/>
    <property type="match status" value="1"/>
</dbReference>
<dbReference type="OrthoDB" id="9806213at2"/>
<gene>
    <name evidence="1" type="ORF">COO91_00731</name>
</gene>
<dbReference type="KEGG" id="nfl:COO91_00731"/>
<reference evidence="1 2" key="1">
    <citation type="submission" date="2017-11" db="EMBL/GenBank/DDBJ databases">
        <title>Complete genome of a free-living desiccation-tolerant cyanobacterium and its photosynthetic adaptation to extreme terrestrial habitat.</title>
        <authorList>
            <person name="Shang J."/>
        </authorList>
    </citation>
    <scope>NUCLEOTIDE SEQUENCE [LARGE SCALE GENOMIC DNA]</scope>
    <source>
        <strain evidence="1 2">CCNUN1</strain>
    </source>
</reference>
<dbReference type="Proteomes" id="UP000232003">
    <property type="component" value="Chromosome"/>
</dbReference>
<dbReference type="Gene3D" id="3.40.50.150">
    <property type="entry name" value="Vaccinia Virus protein VP39"/>
    <property type="match status" value="1"/>
</dbReference>
<evidence type="ECO:0000313" key="2">
    <source>
        <dbReference type="Proteomes" id="UP000232003"/>
    </source>
</evidence>
<sequence>MSDLIDQHEQQYAKERLAALEKTACPGSVWPQPPATQPGPSLALQEEVKAKLESTSGSFQRLKLLMDSWCALFFWSMDEVEALPRREDYLEAAQILLARSGDLSIKAFRWNFDGANLLKATAQTDLDTDLLCAAVSWYRVSREVAEQERFQHWELAFSEVLGCDASQSQGFDVILGNPPWLKVSWADAALLCDFNAIIGVREARSAEFNKERPQLLKDELNRSIYLTAQQSSLGTVAFLNCHRLYEALRGSQTNLYKNFIVKSWILLSKNGFGGLLHPEGIYDDPKGGEFRAAYYSRLVGHYHLKNELKLFEDVGDQADFSLNVFRGISTTINFVQLVNLYTPVTISACRTHNHPQEPIPGLKTDNAVWETKGHCDRIVEVTEKTLKIFHSLLEDSTVQIIETRLPQVHARQLVTVIEKISQSPKYLPELDGQYFATELFHESNSQRDGILTRQDNPSCEPQNTDDWVISGPHFYVGTPLNKTPRTACNSKGAYDDIDLTKISENYLPRAVYRPGNQKGDRTAFNAEIPRVFKGELITSSYRFISRKMASLSTERTLISAIMPPGITHIFAACSITFPENLDLLAFGSVNFSIIADFLRGCLKSPPASVSLPWLPRNCYERIGVLGLEIAPLSRT</sequence>
<accession>A0A2K8SHZ0</accession>
<dbReference type="SUPFAM" id="SSF53335">
    <property type="entry name" value="S-adenosyl-L-methionine-dependent methyltransferases"/>
    <property type="match status" value="1"/>
</dbReference>
<dbReference type="RefSeq" id="WP_100897358.1">
    <property type="nucleotide sequence ID" value="NZ_CAWNNC010000001.1"/>
</dbReference>
<dbReference type="InterPro" id="IPR029063">
    <property type="entry name" value="SAM-dependent_MTases_sf"/>
</dbReference>
<name>A0A2K8SHZ0_9NOSO</name>
<evidence type="ECO:0000313" key="1">
    <source>
        <dbReference type="EMBL" id="AUB34893.1"/>
    </source>
</evidence>
<dbReference type="AlphaFoldDB" id="A0A2K8SHZ0"/>
<proteinExistence type="predicted"/>
<protein>
    <submittedName>
        <fullName evidence="1">Type II restriction/modification system, DNA methylase subunit YeeA</fullName>
    </submittedName>
</protein>
<organism evidence="1 2">
    <name type="scientific">Nostoc flagelliforme CCNUN1</name>
    <dbReference type="NCBI Taxonomy" id="2038116"/>
    <lineage>
        <taxon>Bacteria</taxon>
        <taxon>Bacillati</taxon>
        <taxon>Cyanobacteriota</taxon>
        <taxon>Cyanophyceae</taxon>
        <taxon>Nostocales</taxon>
        <taxon>Nostocaceae</taxon>
        <taxon>Nostoc</taxon>
    </lineage>
</organism>